<dbReference type="InterPro" id="IPR000547">
    <property type="entry name" value="Clathrin_H-chain/VPS_repeat"/>
</dbReference>
<feature type="region of interest" description="Disordered" evidence="5">
    <location>
        <begin position="300"/>
        <end position="320"/>
    </location>
</feature>
<dbReference type="GO" id="GO:0006914">
    <property type="term" value="P:autophagy"/>
    <property type="evidence" value="ECO:0007669"/>
    <property type="project" value="TreeGrafter"/>
</dbReference>
<dbReference type="GO" id="GO:0034058">
    <property type="term" value="P:endosomal vesicle fusion"/>
    <property type="evidence" value="ECO:0007669"/>
    <property type="project" value="TreeGrafter"/>
</dbReference>
<dbReference type="InterPro" id="IPR019453">
    <property type="entry name" value="VPS39/TGFA1_Znf"/>
</dbReference>
<organism evidence="7 8">
    <name type="scientific">Tulasnella calospora MUT 4182</name>
    <dbReference type="NCBI Taxonomy" id="1051891"/>
    <lineage>
        <taxon>Eukaryota</taxon>
        <taxon>Fungi</taxon>
        <taxon>Dikarya</taxon>
        <taxon>Basidiomycota</taxon>
        <taxon>Agaricomycotina</taxon>
        <taxon>Agaricomycetes</taxon>
        <taxon>Cantharellales</taxon>
        <taxon>Tulasnellaceae</taxon>
        <taxon>Tulasnella</taxon>
    </lineage>
</organism>
<dbReference type="STRING" id="1051891.A0A0C3LKN6"/>
<evidence type="ECO:0000259" key="6">
    <source>
        <dbReference type="PROSITE" id="PS50219"/>
    </source>
</evidence>
<sequence>MPPFSSHPLIHGFKERIESITSYADRLYLGTSTGNVHIYALAKSNDGQLEAAFEDCKKALGRRAIEQLGYIKDVNSLVVLTDGVVTLYPSPTFAPPTLLTQAKGALSFGIDTSMQYSSEAPDPASNASQGVPSVVTRLAVGCKRKIVIYTWKDGEAQEVKELNLPHSPRSIVFSTSTTLVLSYTHTEHVLLKLPMMSTTEIALPAPPPASGSTGISAMGMGAFSGLGGYMTLGLGAKAKPAVYKVADDGEFVVLKDALSTFFASEGHISRSGGLEWSGPPDETAFVKPYMLSIIPPGSVPLPSSKTSGSPPPGAPAAPTTYQTPCIQIASTLSLSTAQIVPYPFSDNPSTLQKPAGATASPPSTTSVRVLSASPSAKSPLFTTSTPIDRTAAAAEGTTVWVFTMADWGEQIDELVDAGSYADALALLDTLDTTALPDKEQRKAHIRGLHAVSVFSEGKYMEAIKTFIDLDINPAKVIALYPETIAGRLSVPRHKWIELYGGKPPKSASTDPDDKSSAAAGSTEGSTANKIAGQLLAAVDAVVPALGEAIPTLSSSKDDDTRSVRSTTGGPNTGSVDDYQRSIENLLVYLGDRRPKFSGALQTFGITPAKAPELPNLSETSVDELFALPNQPPPSLIPEQLLRYAQIVDTALFKSYLVVRPSLVGSLCRLENWCEVAEVEEVLKERKKFSELIDLYKTKKMHEKALSLLKDLSEDEDDPREKVDPTALYLQRLNVQYLSLIFNWTNWVLELSPQRGLQIFTSDEIDFPTKDIATYLAGRDLNLCARYIEYLMEEKHEEGALFHNWLAEIYLDLTTEAINHNDLTAQKEVYDRLLQFLDSSTHYEVDRIFARLPSDRFFEARAILLGRLGKHEAALDIYVNRLDDHSAAENYCKRVYQVEPDPKGVFLILLRIYLRPSTAGGQATSLAQALDLISRHSPRLDSAEALQLLPPLVNASDVRNFLHEALKTPKVDTRIARELWKAREHQVDRKLMLLQSKRVKITDTRICPQCLKRLGNSVIAVHAPRGEVTHYQCREAFVKRNGQ</sequence>
<evidence type="ECO:0000256" key="5">
    <source>
        <dbReference type="SAM" id="MobiDB-lite"/>
    </source>
</evidence>
<dbReference type="InterPro" id="IPR001180">
    <property type="entry name" value="CNH_dom"/>
</dbReference>
<accession>A0A0C3LKN6</accession>
<dbReference type="AlphaFoldDB" id="A0A0C3LKN6"/>
<dbReference type="EMBL" id="KN822942">
    <property type="protein sequence ID" value="KIO34693.1"/>
    <property type="molecule type" value="Genomic_DNA"/>
</dbReference>
<keyword evidence="2" id="KW-0472">Membrane</keyword>
<dbReference type="InterPro" id="IPR019452">
    <property type="entry name" value="VPS39/TGF_beta_rcpt-assoc_1"/>
</dbReference>
<evidence type="ECO:0000313" key="8">
    <source>
        <dbReference type="Proteomes" id="UP000054248"/>
    </source>
</evidence>
<dbReference type="PROSITE" id="PS50236">
    <property type="entry name" value="CHCR"/>
    <property type="match status" value="1"/>
</dbReference>
<dbReference type="Pfam" id="PF00780">
    <property type="entry name" value="CNH"/>
    <property type="match status" value="1"/>
</dbReference>
<reference evidence="7 8" key="1">
    <citation type="submission" date="2014-04" db="EMBL/GenBank/DDBJ databases">
        <authorList>
            <consortium name="DOE Joint Genome Institute"/>
            <person name="Kuo A."/>
            <person name="Girlanda M."/>
            <person name="Perotto S."/>
            <person name="Kohler A."/>
            <person name="Nagy L.G."/>
            <person name="Floudas D."/>
            <person name="Copeland A."/>
            <person name="Barry K.W."/>
            <person name="Cichocki N."/>
            <person name="Veneault-Fourrey C."/>
            <person name="LaButti K."/>
            <person name="Lindquist E.A."/>
            <person name="Lipzen A."/>
            <person name="Lundell T."/>
            <person name="Morin E."/>
            <person name="Murat C."/>
            <person name="Sun H."/>
            <person name="Tunlid A."/>
            <person name="Henrissat B."/>
            <person name="Grigoriev I.V."/>
            <person name="Hibbett D.S."/>
            <person name="Martin F."/>
            <person name="Nordberg H.P."/>
            <person name="Cantor M.N."/>
            <person name="Hua S.X."/>
        </authorList>
    </citation>
    <scope>NUCLEOTIDE SEQUENCE [LARGE SCALE GENOMIC DNA]</scope>
    <source>
        <strain evidence="7 8">MUT 4182</strain>
    </source>
</reference>
<gene>
    <name evidence="7" type="ORF">M407DRAFT_209995</name>
</gene>
<dbReference type="HOGENOM" id="CLU_004190_2_0_1"/>
<proteinExistence type="inferred from homology"/>
<keyword evidence="8" id="KW-1185">Reference proteome</keyword>
<dbReference type="GO" id="GO:0006886">
    <property type="term" value="P:intracellular protein transport"/>
    <property type="evidence" value="ECO:0007669"/>
    <property type="project" value="UniProtKB-UniRule"/>
</dbReference>
<protein>
    <recommendedName>
        <fullName evidence="6">CNH domain-containing protein</fullName>
    </recommendedName>
</protein>
<dbReference type="InterPro" id="IPR032914">
    <property type="entry name" value="Vam6/VPS39/TRAP1"/>
</dbReference>
<feature type="compositionally biased region" description="Polar residues" evidence="5">
    <location>
        <begin position="360"/>
        <end position="369"/>
    </location>
</feature>
<dbReference type="Proteomes" id="UP000054248">
    <property type="component" value="Unassembled WGS sequence"/>
</dbReference>
<feature type="repeat" description="CHCR" evidence="4">
    <location>
        <begin position="758"/>
        <end position="917"/>
    </location>
</feature>
<comment type="subcellular location">
    <subcellularLocation>
        <location evidence="1">Endomembrane system</location>
        <topology evidence="1">Peripheral membrane protein</topology>
    </subcellularLocation>
</comment>
<dbReference type="GO" id="GO:0012505">
    <property type="term" value="C:endomembrane system"/>
    <property type="evidence" value="ECO:0007669"/>
    <property type="project" value="UniProtKB-SubCell"/>
</dbReference>
<feature type="compositionally biased region" description="Polar residues" evidence="5">
    <location>
        <begin position="563"/>
        <end position="574"/>
    </location>
</feature>
<evidence type="ECO:0000256" key="2">
    <source>
        <dbReference type="ARBA" id="ARBA00023136"/>
    </source>
</evidence>
<feature type="region of interest" description="Disordered" evidence="5">
    <location>
        <begin position="550"/>
        <end position="577"/>
    </location>
</feature>
<feature type="domain" description="CNH" evidence="6">
    <location>
        <begin position="14"/>
        <end position="339"/>
    </location>
</feature>
<evidence type="ECO:0000256" key="3">
    <source>
        <dbReference type="ARBA" id="ARBA00038201"/>
    </source>
</evidence>
<feature type="region of interest" description="Disordered" evidence="5">
    <location>
        <begin position="501"/>
        <end position="524"/>
    </location>
</feature>
<dbReference type="PANTHER" id="PTHR12894:SF49">
    <property type="entry name" value="VAM6_VPS39-LIKE PROTEIN"/>
    <property type="match status" value="1"/>
</dbReference>
<reference evidence="8" key="2">
    <citation type="submission" date="2015-01" db="EMBL/GenBank/DDBJ databases">
        <title>Evolutionary Origins and Diversification of the Mycorrhizal Mutualists.</title>
        <authorList>
            <consortium name="DOE Joint Genome Institute"/>
            <consortium name="Mycorrhizal Genomics Consortium"/>
            <person name="Kohler A."/>
            <person name="Kuo A."/>
            <person name="Nagy L.G."/>
            <person name="Floudas D."/>
            <person name="Copeland A."/>
            <person name="Barry K.W."/>
            <person name="Cichocki N."/>
            <person name="Veneault-Fourrey C."/>
            <person name="LaButti K."/>
            <person name="Lindquist E.A."/>
            <person name="Lipzen A."/>
            <person name="Lundell T."/>
            <person name="Morin E."/>
            <person name="Murat C."/>
            <person name="Riley R."/>
            <person name="Ohm R."/>
            <person name="Sun H."/>
            <person name="Tunlid A."/>
            <person name="Henrissat B."/>
            <person name="Grigoriev I.V."/>
            <person name="Hibbett D.S."/>
            <person name="Martin F."/>
        </authorList>
    </citation>
    <scope>NUCLEOTIDE SEQUENCE [LARGE SCALE GENOMIC DNA]</scope>
    <source>
        <strain evidence="8">MUT 4182</strain>
    </source>
</reference>
<evidence type="ECO:0000256" key="4">
    <source>
        <dbReference type="PROSITE-ProRule" id="PRU01006"/>
    </source>
</evidence>
<dbReference type="OrthoDB" id="5325112at2759"/>
<dbReference type="PROSITE" id="PS50219">
    <property type="entry name" value="CNH"/>
    <property type="match status" value="1"/>
</dbReference>
<name>A0A0C3LKN6_9AGAM</name>
<comment type="similarity">
    <text evidence="3">Belongs to the VAM6/VPS39 family.</text>
</comment>
<dbReference type="PANTHER" id="PTHR12894">
    <property type="entry name" value="CNH DOMAIN CONTAINING"/>
    <property type="match status" value="1"/>
</dbReference>
<evidence type="ECO:0000256" key="1">
    <source>
        <dbReference type="ARBA" id="ARBA00004184"/>
    </source>
</evidence>
<feature type="region of interest" description="Disordered" evidence="5">
    <location>
        <begin position="345"/>
        <end position="369"/>
    </location>
</feature>
<dbReference type="GO" id="GO:0000329">
    <property type="term" value="C:fungal-type vacuole membrane"/>
    <property type="evidence" value="ECO:0007669"/>
    <property type="project" value="TreeGrafter"/>
</dbReference>
<dbReference type="Pfam" id="PF10366">
    <property type="entry name" value="Vps39_1"/>
    <property type="match status" value="1"/>
</dbReference>
<evidence type="ECO:0000313" key="7">
    <source>
        <dbReference type="EMBL" id="KIO34693.1"/>
    </source>
</evidence>
<dbReference type="Pfam" id="PF10367">
    <property type="entry name" value="zf-Vps39_C"/>
    <property type="match status" value="1"/>
</dbReference>